<evidence type="ECO:0000256" key="3">
    <source>
        <dbReference type="ARBA" id="ARBA00022741"/>
    </source>
</evidence>
<evidence type="ECO:0000256" key="1">
    <source>
        <dbReference type="ARBA" id="ARBA00007733"/>
    </source>
</evidence>
<feature type="region of interest" description="Disordered" evidence="8">
    <location>
        <begin position="1"/>
        <end position="24"/>
    </location>
</feature>
<keyword evidence="3" id="KW-0547">Nucleotide-binding</keyword>
<evidence type="ECO:0000256" key="2">
    <source>
        <dbReference type="ARBA" id="ARBA00022540"/>
    </source>
</evidence>
<dbReference type="GO" id="GO:0003743">
    <property type="term" value="F:translation initiation factor activity"/>
    <property type="evidence" value="ECO:0007669"/>
    <property type="project" value="UniProtKB-KW"/>
</dbReference>
<dbReference type="PROSITE" id="PS01176">
    <property type="entry name" value="IF2"/>
    <property type="match status" value="1"/>
</dbReference>
<comment type="caution">
    <text evidence="10">The sequence shown here is derived from an EMBL/GenBank/DDBJ whole genome shotgun (WGS) entry which is preliminary data.</text>
</comment>
<evidence type="ECO:0000256" key="7">
    <source>
        <dbReference type="ARBA" id="ARBA00044105"/>
    </source>
</evidence>
<keyword evidence="4" id="KW-0648">Protein biosynthesis</keyword>
<dbReference type="GO" id="GO:0003924">
    <property type="term" value="F:GTPase activity"/>
    <property type="evidence" value="ECO:0007669"/>
    <property type="project" value="InterPro"/>
</dbReference>
<dbReference type="Gene3D" id="3.40.50.300">
    <property type="entry name" value="P-loop containing nucleotide triphosphate hydrolases"/>
    <property type="match status" value="2"/>
</dbReference>
<dbReference type="CDD" id="cd03692">
    <property type="entry name" value="mtIF2_IVc"/>
    <property type="match status" value="1"/>
</dbReference>
<dbReference type="FunFam" id="2.40.30.10:FF:000054">
    <property type="entry name" value="Translation initiation factor IF-2"/>
    <property type="match status" value="1"/>
</dbReference>
<dbReference type="Pfam" id="PF22042">
    <property type="entry name" value="EF-G_D2"/>
    <property type="match status" value="1"/>
</dbReference>
<comment type="function">
    <text evidence="6">One of the essential components for the initiation of protein synthesis. Protects formylmethionyl-tRNA from spontaneous hydrolysis and promotes its binding to the 30S ribosomal subunits. Also involved in the hydrolysis of GTP during the formation of the 70S ribosomal complex.</text>
</comment>
<keyword evidence="2 10" id="KW-0396">Initiation factor</keyword>
<dbReference type="InterPro" id="IPR053905">
    <property type="entry name" value="EF-G-like_DII"/>
</dbReference>
<dbReference type="PANTHER" id="PTHR43381:SF5">
    <property type="entry name" value="TR-TYPE G DOMAIN-CONTAINING PROTEIN"/>
    <property type="match status" value="1"/>
</dbReference>
<evidence type="ECO:0000256" key="8">
    <source>
        <dbReference type="SAM" id="MobiDB-lite"/>
    </source>
</evidence>
<keyword evidence="11" id="KW-1185">Reference proteome</keyword>
<evidence type="ECO:0000256" key="5">
    <source>
        <dbReference type="ARBA" id="ARBA00023134"/>
    </source>
</evidence>
<dbReference type="HAMAP" id="MF_00100_B">
    <property type="entry name" value="IF_2_B"/>
    <property type="match status" value="1"/>
</dbReference>
<reference evidence="10" key="1">
    <citation type="submission" date="2023-03" db="EMBL/GenBank/DDBJ databases">
        <authorList>
            <person name="Steffen K."/>
            <person name="Cardenas P."/>
        </authorList>
    </citation>
    <scope>NUCLEOTIDE SEQUENCE</scope>
</reference>
<dbReference type="GO" id="GO:0005829">
    <property type="term" value="C:cytosol"/>
    <property type="evidence" value="ECO:0007669"/>
    <property type="project" value="TreeGrafter"/>
</dbReference>
<dbReference type="InterPro" id="IPR015760">
    <property type="entry name" value="TIF_IF2"/>
</dbReference>
<name>A0AA35SRI1_GEOBA</name>
<dbReference type="FunFam" id="3.40.50.10050:FF:000001">
    <property type="entry name" value="Translation initiation factor IF-2"/>
    <property type="match status" value="1"/>
</dbReference>
<dbReference type="PANTHER" id="PTHR43381">
    <property type="entry name" value="TRANSLATION INITIATION FACTOR IF-2-RELATED"/>
    <property type="match status" value="1"/>
</dbReference>
<dbReference type="SUPFAM" id="SSF52156">
    <property type="entry name" value="Initiation factor IF2/eIF5b, domain 3"/>
    <property type="match status" value="1"/>
</dbReference>
<dbReference type="Pfam" id="PF11987">
    <property type="entry name" value="IF-2"/>
    <property type="match status" value="1"/>
</dbReference>
<dbReference type="Gene3D" id="2.40.30.10">
    <property type="entry name" value="Translation factors"/>
    <property type="match status" value="2"/>
</dbReference>
<dbReference type="InterPro" id="IPR027417">
    <property type="entry name" value="P-loop_NTPase"/>
</dbReference>
<dbReference type="NCBIfam" id="TIGR00487">
    <property type="entry name" value="IF-2"/>
    <property type="match status" value="1"/>
</dbReference>
<dbReference type="Gene3D" id="3.40.50.10050">
    <property type="entry name" value="Translation initiation factor IF- 2, domain 3"/>
    <property type="match status" value="1"/>
</dbReference>
<dbReference type="FunFam" id="2.40.30.10:FF:000008">
    <property type="entry name" value="Translation initiation factor IF-2"/>
    <property type="match status" value="1"/>
</dbReference>
<dbReference type="InterPro" id="IPR000178">
    <property type="entry name" value="TF_IF2_bacterial-like"/>
</dbReference>
<organism evidence="10 11">
    <name type="scientific">Geodia barretti</name>
    <name type="common">Barrett's horny sponge</name>
    <dbReference type="NCBI Taxonomy" id="519541"/>
    <lineage>
        <taxon>Eukaryota</taxon>
        <taxon>Metazoa</taxon>
        <taxon>Porifera</taxon>
        <taxon>Demospongiae</taxon>
        <taxon>Heteroscleromorpha</taxon>
        <taxon>Tetractinellida</taxon>
        <taxon>Astrophorina</taxon>
        <taxon>Geodiidae</taxon>
        <taxon>Geodia</taxon>
    </lineage>
</organism>
<dbReference type="InterPro" id="IPR000795">
    <property type="entry name" value="T_Tr_GTP-bd_dom"/>
</dbReference>
<dbReference type="InterPro" id="IPR044145">
    <property type="entry name" value="IF2_II"/>
</dbReference>
<dbReference type="Pfam" id="PF00009">
    <property type="entry name" value="GTP_EFTU"/>
    <property type="match status" value="1"/>
</dbReference>
<evidence type="ECO:0000259" key="9">
    <source>
        <dbReference type="PROSITE" id="PS51722"/>
    </source>
</evidence>
<feature type="compositionally biased region" description="Polar residues" evidence="8">
    <location>
        <begin position="1"/>
        <end position="20"/>
    </location>
</feature>
<dbReference type="GO" id="GO:0005525">
    <property type="term" value="F:GTP binding"/>
    <property type="evidence" value="ECO:0007669"/>
    <property type="project" value="UniProtKB-KW"/>
</dbReference>
<evidence type="ECO:0000313" key="11">
    <source>
        <dbReference type="Proteomes" id="UP001174909"/>
    </source>
</evidence>
<evidence type="ECO:0000256" key="4">
    <source>
        <dbReference type="ARBA" id="ARBA00022917"/>
    </source>
</evidence>
<gene>
    <name evidence="10" type="ORF">GBAR_LOCUS19173</name>
</gene>
<dbReference type="InterPro" id="IPR023115">
    <property type="entry name" value="TIF_IF2_dom3"/>
</dbReference>
<accession>A0AA35SRI1</accession>
<dbReference type="Proteomes" id="UP001174909">
    <property type="component" value="Unassembled WGS sequence"/>
</dbReference>
<dbReference type="EMBL" id="CASHTH010002708">
    <property type="protein sequence ID" value="CAI8034008.1"/>
    <property type="molecule type" value="Genomic_DNA"/>
</dbReference>
<protein>
    <recommendedName>
        <fullName evidence="7">Translation initiation factor IF-2, chloroplastic</fullName>
    </recommendedName>
</protein>
<feature type="domain" description="Tr-type G" evidence="9">
    <location>
        <begin position="167"/>
        <end position="269"/>
    </location>
</feature>
<comment type="similarity">
    <text evidence="1">Belongs to the TRAFAC class translation factor GTPase superfamily. Classic translation factor GTPase family. IF-2 subfamily.</text>
</comment>
<dbReference type="SUPFAM" id="SSF52540">
    <property type="entry name" value="P-loop containing nucleoside triphosphate hydrolases"/>
    <property type="match status" value="1"/>
</dbReference>
<dbReference type="InterPro" id="IPR036925">
    <property type="entry name" value="TIF_IF2_dom3_sf"/>
</dbReference>
<evidence type="ECO:0000256" key="6">
    <source>
        <dbReference type="ARBA" id="ARBA00025162"/>
    </source>
</evidence>
<evidence type="ECO:0000313" key="10">
    <source>
        <dbReference type="EMBL" id="CAI8034008.1"/>
    </source>
</evidence>
<proteinExistence type="inferred from homology"/>
<dbReference type="CDD" id="cd03702">
    <property type="entry name" value="IF2_mtIF2_II"/>
    <property type="match status" value="1"/>
</dbReference>
<dbReference type="InterPro" id="IPR009000">
    <property type="entry name" value="Transl_B-barrel_sf"/>
</dbReference>
<dbReference type="PROSITE" id="PS51722">
    <property type="entry name" value="G_TR_2"/>
    <property type="match status" value="1"/>
</dbReference>
<dbReference type="CDD" id="cd01887">
    <property type="entry name" value="IF2_eIF5B"/>
    <property type="match status" value="1"/>
</dbReference>
<keyword evidence="5" id="KW-0342">GTP-binding</keyword>
<sequence length="594" mass="64072">MTNRTNATELQDQYNGTSGQDEYEDYYDDDYELEPLEVPLAIAVHDLAELMETTPVEVIKEFMRGGYMFSINEVVGHDLVVGIAPSFGFEVLPLEAESGAGSIVPSTDDVDPALLEDRPPVVTILGHVDHGKTTLLDTIRKTNVVDGEAGGITQHIGAYQRSRRCARGGAQVTDIAVLVIAADDGIMPQTEEAINHVKAAEVPIVVAINKVDRPEADPERVKRQLAERNLLVEDWGGDVIALPVSALTGDGVNDLLDNLAIVAEVSELKANVGRQARGVVVEARIDRSRGTVATVLVQAGKLHVGDNIVVGNLRGRIRAMQADSGEPVETATPSQPVEILGIRGVPEAGDILEVAKDERSARQLAEARIRQSEIKRAAGPTMEDVHTRIAAGEVKALNLIIKTDVQGTVEAVKGALNGLNTEQSRVNIVHIASGAITESDVLLGMASKAIIVGFNTEPGQGAMALANQEGVEIRHYNIIYNLLEDVELALTGLLEPVYRDVTEGHATIRAIFGVGRRFKVAGFYVNDGQIQRSSTIHVLRGGQNIYKGSISSLKHFKDDVREVNIGFEGGLMLEGFNGFEEGDILEAHRSERVR</sequence>
<dbReference type="AlphaFoldDB" id="A0AA35SRI1"/>
<dbReference type="SUPFAM" id="SSF50447">
    <property type="entry name" value="Translation proteins"/>
    <property type="match status" value="2"/>
</dbReference>